<evidence type="ECO:0008006" key="4">
    <source>
        <dbReference type="Google" id="ProtNLM"/>
    </source>
</evidence>
<evidence type="ECO:0000256" key="1">
    <source>
        <dbReference type="SAM" id="Phobius"/>
    </source>
</evidence>
<reference evidence="2 3" key="1">
    <citation type="journal article" date="2007" name="J. Bacteriol.">
        <title>The complete genome sequence of Roseobacter denitrificans reveals a mixotrophic rather than photosynthetic metabolism.</title>
        <authorList>
            <person name="Swingley W.D."/>
            <person name="Sadekar S."/>
            <person name="Mastrian S.D."/>
            <person name="Matthies H.J."/>
            <person name="Hao J."/>
            <person name="Ramos H."/>
            <person name="Acharya C.R."/>
            <person name="Conrad A.L."/>
            <person name="Taylor H.L."/>
            <person name="Dejesa L.C."/>
            <person name="Shah M.K."/>
            <person name="O'huallachain M.E."/>
            <person name="Lince M.T."/>
            <person name="Blankenship R.E."/>
            <person name="Beatty J.T."/>
            <person name="Touchman J.W."/>
        </authorList>
    </citation>
    <scope>NUCLEOTIDE SEQUENCE [LARGE SCALE GENOMIC DNA]</scope>
    <source>
        <strain evidence="3">ATCC 33942 / OCh 114</strain>
    </source>
</reference>
<dbReference type="HOGENOM" id="CLU_106273_6_2_5"/>
<gene>
    <name evidence="2" type="ordered locus">RD1_2479</name>
</gene>
<evidence type="ECO:0000313" key="2">
    <source>
        <dbReference type="EMBL" id="ABG32044.1"/>
    </source>
</evidence>
<dbReference type="InterPro" id="IPR009937">
    <property type="entry name" value="Phage_holin_3_6"/>
</dbReference>
<dbReference type="Pfam" id="PF07332">
    <property type="entry name" value="Phage_holin_3_6"/>
    <property type="match status" value="1"/>
</dbReference>
<keyword evidence="1" id="KW-0472">Membrane</keyword>
<proteinExistence type="predicted"/>
<dbReference type="eggNOG" id="ENOG5032PSP">
    <property type="taxonomic scope" value="Bacteria"/>
</dbReference>
<name>Q166P9_ROSDO</name>
<dbReference type="STRING" id="375451.RD1_2479"/>
<keyword evidence="1" id="KW-0812">Transmembrane</keyword>
<keyword evidence="1" id="KW-1133">Transmembrane helix</keyword>
<dbReference type="KEGG" id="rde:RD1_2479"/>
<feature type="transmembrane region" description="Helical" evidence="1">
    <location>
        <begin position="87"/>
        <end position="109"/>
    </location>
</feature>
<evidence type="ECO:0000313" key="3">
    <source>
        <dbReference type="Proteomes" id="UP000007029"/>
    </source>
</evidence>
<keyword evidence="3" id="KW-1185">Reference proteome</keyword>
<dbReference type="AlphaFoldDB" id="Q166P9"/>
<protein>
    <recommendedName>
        <fullName evidence="4">Integral membrane protein</fullName>
    </recommendedName>
</protein>
<accession>Q166P9</accession>
<dbReference type="EMBL" id="CP000362">
    <property type="protein sequence ID" value="ABG32044.1"/>
    <property type="molecule type" value="Genomic_DNA"/>
</dbReference>
<organism evidence="2 3">
    <name type="scientific">Roseobacter denitrificans (strain ATCC 33942 / OCh 114)</name>
    <name type="common">Erythrobacter sp. (strain OCh 114)</name>
    <name type="synonym">Roseobacter denitrificans</name>
    <dbReference type="NCBI Taxonomy" id="375451"/>
    <lineage>
        <taxon>Bacteria</taxon>
        <taxon>Pseudomonadati</taxon>
        <taxon>Pseudomonadota</taxon>
        <taxon>Alphaproteobacteria</taxon>
        <taxon>Rhodobacterales</taxon>
        <taxon>Roseobacteraceae</taxon>
        <taxon>Roseobacter</taxon>
    </lineage>
</organism>
<dbReference type="RefSeq" id="WP_011568661.1">
    <property type="nucleotide sequence ID" value="NC_008209.1"/>
</dbReference>
<sequence>MSHSSHPLPSSQPDATDAPALLSDAVARSARLIQSEIELAKREVAAKAWHAGAGIVMIIAAILLVFSALDVLTAAAVAALAEAGVPVSIASLLVAAVAVALAAGLFFAGKSRLASKNLKLKKTARNLRKDANTIKENAHV</sequence>
<feature type="transmembrane region" description="Helical" evidence="1">
    <location>
        <begin position="51"/>
        <end position="81"/>
    </location>
</feature>
<dbReference type="Proteomes" id="UP000007029">
    <property type="component" value="Chromosome"/>
</dbReference>